<dbReference type="InterPro" id="IPR001406">
    <property type="entry name" value="PsdUridine_synth_TruA"/>
</dbReference>
<dbReference type="InterPro" id="IPR020097">
    <property type="entry name" value="PsdUridine_synth_TruA_a/b_dom"/>
</dbReference>
<dbReference type="PANTHER" id="PTHR11142:SF0">
    <property type="entry name" value="TRNA PSEUDOURIDINE SYNTHASE-LIKE 1"/>
    <property type="match status" value="1"/>
</dbReference>
<dbReference type="FunFam" id="3.30.70.580:FF:000008">
    <property type="entry name" value="tRNA pseudouridine synthase A"/>
    <property type="match status" value="1"/>
</dbReference>
<feature type="domain" description="Pseudouridine synthase I TruA alpha/beta" evidence="8">
    <location>
        <begin position="169"/>
        <end position="271"/>
    </location>
</feature>
<reference evidence="9 10" key="1">
    <citation type="submission" date="2019-11" db="EMBL/GenBank/DDBJ databases">
        <authorList>
            <person name="Li X.-J."/>
            <person name="Feng X.-M."/>
        </authorList>
    </citation>
    <scope>NUCLEOTIDE SEQUENCE [LARGE SCALE GENOMIC DNA]</scope>
    <source>
        <strain evidence="9 10">XMNu-373</strain>
    </source>
</reference>
<dbReference type="NCBIfam" id="TIGR00071">
    <property type="entry name" value="hisT_truA"/>
    <property type="match status" value="1"/>
</dbReference>
<dbReference type="InterPro" id="IPR020095">
    <property type="entry name" value="PsdUridine_synth_TruA_C"/>
</dbReference>
<accession>A0A7K3M2T5</accession>
<proteinExistence type="inferred from homology"/>
<sequence length="292" mass="32020">MMQPTESRTRDGGLLRVRLDVAYDGTDFSGWARQPGRRTVQGVLEEALGMILRSESPQLTVAGRTDAGVHARGQVCHADIASSAWQAVPGRSSRRPEQALVRRLAGVLPDDVRVTAASIAPAGFDARFSATWRRYVYRVSDRPYGVDPLVRSHVLRHDRPLDLEAMNAAAVGLLGEHDFAAYCRAREGATTIRALRALHWERNLDGVVCGTVEADAFCHNQVRAMVGALLSVGDGRRRVDWPATVLSRRSRDSAVVVVPPHGLTLEQVGYPPDAQLAEQARRTRRVRTLPPG</sequence>
<name>A0A7K3M2T5_9ACTN</name>
<comment type="function">
    <text evidence="4">Formation of pseudouridine at positions 38, 39 and 40 in the anticodon stem and loop of transfer RNAs.</text>
</comment>
<comment type="similarity">
    <text evidence="1 4 7">Belongs to the tRNA pseudouridine synthase TruA family.</text>
</comment>
<evidence type="ECO:0000259" key="8">
    <source>
        <dbReference type="Pfam" id="PF01416"/>
    </source>
</evidence>
<evidence type="ECO:0000313" key="9">
    <source>
        <dbReference type="EMBL" id="NDL57579.1"/>
    </source>
</evidence>
<feature type="binding site" evidence="4 6">
    <location>
        <position position="135"/>
    </location>
    <ligand>
        <name>substrate</name>
    </ligand>
</feature>
<keyword evidence="2 4" id="KW-0819">tRNA processing</keyword>
<dbReference type="GO" id="GO:0031119">
    <property type="term" value="P:tRNA pseudouridine synthesis"/>
    <property type="evidence" value="ECO:0007669"/>
    <property type="project" value="UniProtKB-UniRule"/>
</dbReference>
<dbReference type="Gene3D" id="3.30.70.660">
    <property type="entry name" value="Pseudouridine synthase I, catalytic domain, C-terminal subdomain"/>
    <property type="match status" value="1"/>
</dbReference>
<evidence type="ECO:0000256" key="1">
    <source>
        <dbReference type="ARBA" id="ARBA00009375"/>
    </source>
</evidence>
<comment type="caution">
    <text evidence="9">The sequence shown here is derived from an EMBL/GenBank/DDBJ whole genome shotgun (WGS) entry which is preliminary data.</text>
</comment>
<comment type="caution">
    <text evidence="4">Lacks conserved residue(s) required for the propagation of feature annotation.</text>
</comment>
<dbReference type="Pfam" id="PF01416">
    <property type="entry name" value="PseudoU_synth_1"/>
    <property type="match status" value="2"/>
</dbReference>
<organism evidence="9 10">
    <name type="scientific">Phytoactinopolyspora mesophila</name>
    <dbReference type="NCBI Taxonomy" id="2650750"/>
    <lineage>
        <taxon>Bacteria</taxon>
        <taxon>Bacillati</taxon>
        <taxon>Actinomycetota</taxon>
        <taxon>Actinomycetes</taxon>
        <taxon>Jiangellales</taxon>
        <taxon>Jiangellaceae</taxon>
        <taxon>Phytoactinopolyspora</taxon>
    </lineage>
</organism>
<evidence type="ECO:0000256" key="2">
    <source>
        <dbReference type="ARBA" id="ARBA00022694"/>
    </source>
</evidence>
<evidence type="ECO:0000256" key="4">
    <source>
        <dbReference type="HAMAP-Rule" id="MF_00171"/>
    </source>
</evidence>
<evidence type="ECO:0000256" key="7">
    <source>
        <dbReference type="RuleBase" id="RU003792"/>
    </source>
</evidence>
<dbReference type="SUPFAM" id="SSF55120">
    <property type="entry name" value="Pseudouridine synthase"/>
    <property type="match status" value="1"/>
</dbReference>
<dbReference type="InterPro" id="IPR020103">
    <property type="entry name" value="PsdUridine_synth_cat_dom_sf"/>
</dbReference>
<dbReference type="HAMAP" id="MF_00171">
    <property type="entry name" value="TruA"/>
    <property type="match status" value="1"/>
</dbReference>
<dbReference type="GO" id="GO:0003723">
    <property type="term" value="F:RNA binding"/>
    <property type="evidence" value="ECO:0007669"/>
    <property type="project" value="InterPro"/>
</dbReference>
<protein>
    <recommendedName>
        <fullName evidence="4">tRNA pseudouridine synthase A</fullName>
        <ecNumber evidence="4">5.4.99.12</ecNumber>
    </recommendedName>
    <alternativeName>
        <fullName evidence="4">tRNA pseudouridine(38-40) synthase</fullName>
    </alternativeName>
    <alternativeName>
        <fullName evidence="4">tRNA pseudouridylate synthase I</fullName>
    </alternativeName>
    <alternativeName>
        <fullName evidence="4">tRNA-uridine isomerase I</fullName>
    </alternativeName>
</protein>
<comment type="catalytic activity">
    <reaction evidence="4 7">
        <text>uridine(38/39/40) in tRNA = pseudouridine(38/39/40) in tRNA</text>
        <dbReference type="Rhea" id="RHEA:22376"/>
        <dbReference type="Rhea" id="RHEA-COMP:10085"/>
        <dbReference type="Rhea" id="RHEA-COMP:10087"/>
        <dbReference type="ChEBI" id="CHEBI:65314"/>
        <dbReference type="ChEBI" id="CHEBI:65315"/>
        <dbReference type="EC" id="5.4.99.12"/>
    </reaction>
</comment>
<evidence type="ECO:0000256" key="5">
    <source>
        <dbReference type="PIRSR" id="PIRSR001430-1"/>
    </source>
</evidence>
<dbReference type="AlphaFoldDB" id="A0A7K3M2T5"/>
<dbReference type="EMBL" id="WLZY01000003">
    <property type="protein sequence ID" value="NDL57579.1"/>
    <property type="molecule type" value="Genomic_DNA"/>
</dbReference>
<keyword evidence="3 4" id="KW-0413">Isomerase</keyword>
<dbReference type="PIRSF" id="PIRSF001430">
    <property type="entry name" value="tRNA_psdUrid_synth"/>
    <property type="match status" value="1"/>
</dbReference>
<feature type="domain" description="Pseudouridine synthase I TruA alpha/beta" evidence="8">
    <location>
        <begin position="22"/>
        <end position="128"/>
    </location>
</feature>
<evidence type="ECO:0000256" key="6">
    <source>
        <dbReference type="PIRSR" id="PIRSR001430-2"/>
    </source>
</evidence>
<dbReference type="PANTHER" id="PTHR11142">
    <property type="entry name" value="PSEUDOURIDYLATE SYNTHASE"/>
    <property type="match status" value="1"/>
</dbReference>
<dbReference type="Proteomes" id="UP000460435">
    <property type="component" value="Unassembled WGS sequence"/>
</dbReference>
<dbReference type="EC" id="5.4.99.12" evidence="4"/>
<dbReference type="RefSeq" id="WP_162450268.1">
    <property type="nucleotide sequence ID" value="NZ_WLZY01000003.1"/>
</dbReference>
<evidence type="ECO:0000313" key="10">
    <source>
        <dbReference type="Proteomes" id="UP000460435"/>
    </source>
</evidence>
<dbReference type="FunFam" id="3.30.70.660:FF:000003">
    <property type="entry name" value="tRNA pseudouridine synthase A"/>
    <property type="match status" value="1"/>
</dbReference>
<dbReference type="CDD" id="cd02570">
    <property type="entry name" value="PseudoU_synth_EcTruA"/>
    <property type="match status" value="1"/>
</dbReference>
<keyword evidence="10" id="KW-1185">Reference proteome</keyword>
<dbReference type="InterPro" id="IPR020094">
    <property type="entry name" value="TruA/RsuA/RluB/E/F_N"/>
</dbReference>
<evidence type="ECO:0000256" key="3">
    <source>
        <dbReference type="ARBA" id="ARBA00023235"/>
    </source>
</evidence>
<feature type="active site" description="Nucleophile" evidence="4 5">
    <location>
        <position position="66"/>
    </location>
</feature>
<comment type="subunit">
    <text evidence="4">Homodimer.</text>
</comment>
<dbReference type="GO" id="GO:0160147">
    <property type="term" value="F:tRNA pseudouridine(38-40) synthase activity"/>
    <property type="evidence" value="ECO:0007669"/>
    <property type="project" value="UniProtKB-EC"/>
</dbReference>
<dbReference type="Gene3D" id="3.30.70.580">
    <property type="entry name" value="Pseudouridine synthase I, catalytic domain, N-terminal subdomain"/>
    <property type="match status" value="1"/>
</dbReference>
<gene>
    <name evidence="4 9" type="primary">truA</name>
    <name evidence="9" type="ORF">F7O44_10880</name>
</gene>